<dbReference type="PRINTS" id="PR00119">
    <property type="entry name" value="CATATPASE"/>
</dbReference>
<dbReference type="InterPro" id="IPR023214">
    <property type="entry name" value="HAD_sf"/>
</dbReference>
<evidence type="ECO:0000259" key="7">
    <source>
        <dbReference type="Pfam" id="PF00122"/>
    </source>
</evidence>
<dbReference type="Gene3D" id="1.20.1110.10">
    <property type="entry name" value="Calcium-transporting ATPase, transmembrane domain"/>
    <property type="match status" value="2"/>
</dbReference>
<dbReference type="GO" id="GO:0005524">
    <property type="term" value="F:ATP binding"/>
    <property type="evidence" value="ECO:0007669"/>
    <property type="project" value="InterPro"/>
</dbReference>
<protein>
    <recommendedName>
        <fullName evidence="7">P-type ATPase A domain-containing protein</fullName>
    </recommendedName>
</protein>
<gene>
    <name evidence="8" type="ORF">O3M35_012778</name>
</gene>
<dbReference type="SUPFAM" id="SSF56784">
    <property type="entry name" value="HAD-like"/>
    <property type="match status" value="2"/>
</dbReference>
<dbReference type="Gene3D" id="2.70.150.10">
    <property type="entry name" value="Calcium-transporting ATPase, cytoplasmic transduction domain A"/>
    <property type="match status" value="1"/>
</dbReference>
<comment type="caution">
    <text evidence="8">The sequence shown here is derived from an EMBL/GenBank/DDBJ whole genome shotgun (WGS) entry which is preliminary data.</text>
</comment>
<dbReference type="SUPFAM" id="SSF81665">
    <property type="entry name" value="Calcium ATPase, transmembrane domain M"/>
    <property type="match status" value="2"/>
</dbReference>
<dbReference type="Pfam" id="PF00122">
    <property type="entry name" value="E1-E2_ATPase"/>
    <property type="match status" value="1"/>
</dbReference>
<dbReference type="InterPro" id="IPR023298">
    <property type="entry name" value="ATPase_P-typ_TM_dom_sf"/>
</dbReference>
<dbReference type="PROSITE" id="PS00154">
    <property type="entry name" value="ATPASE_E1_E2"/>
    <property type="match status" value="1"/>
</dbReference>
<dbReference type="InterPro" id="IPR008250">
    <property type="entry name" value="ATPase_P-typ_transduc_dom_A_sf"/>
</dbReference>
<dbReference type="GO" id="GO:0005886">
    <property type="term" value="C:plasma membrane"/>
    <property type="evidence" value="ECO:0007669"/>
    <property type="project" value="TreeGrafter"/>
</dbReference>
<dbReference type="Gene3D" id="3.40.50.1000">
    <property type="entry name" value="HAD superfamily/HAD-like"/>
    <property type="match status" value="2"/>
</dbReference>
<evidence type="ECO:0000313" key="8">
    <source>
        <dbReference type="EMBL" id="KAK9497042.1"/>
    </source>
</evidence>
<sequence>MTVMARSQPLDKQLLVLMLMTRGEVVAVTGDGTNDAPALRLADVGFVMRSGTDIAVKSADIVLLDDNFRSVERAVVWGRCVNDNIRKFLQLQLTVNYASVALTCLGSIAARGASSPLTTVQLLWRAFREDDATLRNELLGTYQVGQFVIAASTFNVFPIAVVNQLMNLYDHGQPMVFINYDPFSTALLVGDVVSLSPGLVVPVDGFYVRGLSVVVDESSVTGENDPKKKNEQASVLLSGTVVNTAEEAYMLACAVGENSFGGQSKATYKHFLDYFLLCVAIVVVAVPEGLPLAVTIALAYAQNKMHDDNNQVRRLRACETMGNATQICSDKTGTLTQNMMSVVQGYIGMNYFSVRHPGDIP</sequence>
<feature type="transmembrane region" description="Helical" evidence="6">
    <location>
        <begin position="274"/>
        <end position="301"/>
    </location>
</feature>
<dbReference type="EMBL" id="JAPXFL010000020">
    <property type="protein sequence ID" value="KAK9497042.1"/>
    <property type="molecule type" value="Genomic_DNA"/>
</dbReference>
<evidence type="ECO:0000256" key="2">
    <source>
        <dbReference type="ARBA" id="ARBA00022692"/>
    </source>
</evidence>
<accession>A0AAW1CFU4</accession>
<dbReference type="NCBIfam" id="TIGR01494">
    <property type="entry name" value="ATPase_P-type"/>
    <property type="match status" value="2"/>
</dbReference>
<keyword evidence="3" id="KW-0460">Magnesium</keyword>
<name>A0AAW1CFU4_9HEMI</name>
<evidence type="ECO:0000256" key="1">
    <source>
        <dbReference type="ARBA" id="ARBA00004370"/>
    </source>
</evidence>
<evidence type="ECO:0000256" key="5">
    <source>
        <dbReference type="ARBA" id="ARBA00023136"/>
    </source>
</evidence>
<dbReference type="InterPro" id="IPR059000">
    <property type="entry name" value="ATPase_P-type_domA"/>
</dbReference>
<keyword evidence="4 6" id="KW-1133">Transmembrane helix</keyword>
<dbReference type="AlphaFoldDB" id="A0AAW1CFU4"/>
<dbReference type="PANTHER" id="PTHR24093:SF486">
    <property type="entry name" value="CALCIUM-TRANSPORTING ATPASE"/>
    <property type="match status" value="1"/>
</dbReference>
<dbReference type="GO" id="GO:0005388">
    <property type="term" value="F:P-type calcium transporter activity"/>
    <property type="evidence" value="ECO:0007669"/>
    <property type="project" value="TreeGrafter"/>
</dbReference>
<dbReference type="InterPro" id="IPR018303">
    <property type="entry name" value="ATPase_P-typ_P_site"/>
</dbReference>
<dbReference type="InterPro" id="IPR036412">
    <property type="entry name" value="HAD-like_sf"/>
</dbReference>
<keyword evidence="9" id="KW-1185">Reference proteome</keyword>
<dbReference type="PRINTS" id="PR00120">
    <property type="entry name" value="HATPASE"/>
</dbReference>
<dbReference type="Pfam" id="PF08282">
    <property type="entry name" value="Hydrolase_3"/>
    <property type="match status" value="1"/>
</dbReference>
<feature type="domain" description="P-type ATPase A" evidence="7">
    <location>
        <begin position="186"/>
        <end position="263"/>
    </location>
</feature>
<reference evidence="8 9" key="1">
    <citation type="submission" date="2022-12" db="EMBL/GenBank/DDBJ databases">
        <title>Chromosome-level genome assembly of true bugs.</title>
        <authorList>
            <person name="Ma L."/>
            <person name="Li H."/>
        </authorList>
    </citation>
    <scope>NUCLEOTIDE SEQUENCE [LARGE SCALE GENOMIC DNA]</scope>
    <source>
        <strain evidence="8">Lab_2022b</strain>
    </source>
</reference>
<evidence type="ECO:0000256" key="4">
    <source>
        <dbReference type="ARBA" id="ARBA00022989"/>
    </source>
</evidence>
<dbReference type="GO" id="GO:0016887">
    <property type="term" value="F:ATP hydrolysis activity"/>
    <property type="evidence" value="ECO:0007669"/>
    <property type="project" value="InterPro"/>
</dbReference>
<dbReference type="PANTHER" id="PTHR24093">
    <property type="entry name" value="CATION TRANSPORTING ATPASE"/>
    <property type="match status" value="1"/>
</dbReference>
<evidence type="ECO:0000256" key="6">
    <source>
        <dbReference type="SAM" id="Phobius"/>
    </source>
</evidence>
<evidence type="ECO:0000313" key="9">
    <source>
        <dbReference type="Proteomes" id="UP001461498"/>
    </source>
</evidence>
<dbReference type="SUPFAM" id="SSF81653">
    <property type="entry name" value="Calcium ATPase, transduction domain A"/>
    <property type="match status" value="1"/>
</dbReference>
<comment type="subcellular location">
    <subcellularLocation>
        <location evidence="1">Membrane</location>
    </subcellularLocation>
</comment>
<dbReference type="Proteomes" id="UP001461498">
    <property type="component" value="Unassembled WGS sequence"/>
</dbReference>
<proteinExistence type="predicted"/>
<evidence type="ECO:0000256" key="3">
    <source>
        <dbReference type="ARBA" id="ARBA00022842"/>
    </source>
</evidence>
<organism evidence="8 9">
    <name type="scientific">Rhynocoris fuscipes</name>
    <dbReference type="NCBI Taxonomy" id="488301"/>
    <lineage>
        <taxon>Eukaryota</taxon>
        <taxon>Metazoa</taxon>
        <taxon>Ecdysozoa</taxon>
        <taxon>Arthropoda</taxon>
        <taxon>Hexapoda</taxon>
        <taxon>Insecta</taxon>
        <taxon>Pterygota</taxon>
        <taxon>Neoptera</taxon>
        <taxon>Paraneoptera</taxon>
        <taxon>Hemiptera</taxon>
        <taxon>Heteroptera</taxon>
        <taxon>Panheteroptera</taxon>
        <taxon>Cimicomorpha</taxon>
        <taxon>Reduviidae</taxon>
        <taxon>Harpactorinae</taxon>
        <taxon>Harpactorini</taxon>
        <taxon>Rhynocoris</taxon>
    </lineage>
</organism>
<keyword evidence="2 6" id="KW-0812">Transmembrane</keyword>
<keyword evidence="5 6" id="KW-0472">Membrane</keyword>
<dbReference type="InterPro" id="IPR001757">
    <property type="entry name" value="P_typ_ATPase"/>
</dbReference>